<evidence type="ECO:0000256" key="2">
    <source>
        <dbReference type="ARBA" id="ARBA00005831"/>
    </source>
</evidence>
<evidence type="ECO:0000256" key="6">
    <source>
        <dbReference type="ARBA" id="ARBA00023034"/>
    </source>
</evidence>
<evidence type="ECO:0000256" key="7">
    <source>
        <dbReference type="ARBA" id="ARBA00023136"/>
    </source>
</evidence>
<dbReference type="eggNOG" id="KOG4182">
    <property type="taxonomic scope" value="Eukaryota"/>
</dbReference>
<dbReference type="Pfam" id="PF10191">
    <property type="entry name" value="COG7"/>
    <property type="match status" value="1"/>
</dbReference>
<dbReference type="PaxDb" id="3880-AES74415"/>
<accession>G7KHK3</accession>
<dbReference type="PANTHER" id="PTHR21443">
    <property type="entry name" value="CONSERVED OLIGOMERIC GOLGI COMPLEX COMPONENT 7"/>
    <property type="match status" value="1"/>
</dbReference>
<dbReference type="GO" id="GO:0006886">
    <property type="term" value="P:intracellular protein transport"/>
    <property type="evidence" value="ECO:0007669"/>
    <property type="project" value="InterPro"/>
</dbReference>
<sequence>MTMIDLVSFSNSNFDPKKWINTACNSRHSQHLIDLEMKLQMLSEEISASLEEQSSAALLRVPRATRDVICLRDDAGSLCSAVSVILHNLQKRNGSSAESIAALAKVDVVKQRMEVAYETLQDAAGLTQLSSTVEDVFDSGDLPCAAETLANMRHCLSAVGEVAEFANIRKQLEVLEDRLDTMIDAAQDLCGVLIRIGRFKSLESQYSKVHLKPIKQLWEDLESRERANKSANEKSEMETMSTGGDFQSSPTVSFSNWLPSFYDELLLYLEQEWKWCMVAFPEDYKTLVPKLLSETMMAIGASFISHINLAIGDAVPETKALHLFSGSDVQVLTDVLKSVYLPYESFKQRYGQMERAILSSEIEAIDLRGAVIRGVGAQGVEVSETVRRMEESIPQVVILLEAAAKRCINFTGGSEADELILALDDIMLKYISNLQETLNSLRTVCGVDYGGDGAGKKDENQNARRVDLISNEEEWSMVQGALQILTVADSLKSRSSVFEASLRATLARLSTTLSFSAFGSSLDQNQIIHGNEYEEPSFGGRALDMATLQLVNVPEKARKLFSLLNQSKDPRFHALPLASQRVAAFEDTINELDVSRLSIWSSVEEQTAFRLPTFSAYPQSYVTSVGEYLLTLPQQLEPLAEGVSSSEANDEAQFFATEWMFKVAEGATTLYIEQLRGVQYITDRGAQQLSVDIDYLSNVLSALSMPIPAVLATFHSCLSTSRDQLKDLVKTDSANQLDLPTANLVCKMRRVNLDS</sequence>
<keyword evidence="4" id="KW-0813">Transport</keyword>
<keyword evidence="6" id="KW-0333">Golgi apparatus</keyword>
<reference evidence="11" key="3">
    <citation type="submission" date="2015-04" db="UniProtKB">
        <authorList>
            <consortium name="EnsemblPlants"/>
        </authorList>
    </citation>
    <scope>IDENTIFICATION</scope>
    <source>
        <strain evidence="11">cv. Jemalong A17</strain>
    </source>
</reference>
<evidence type="ECO:0000256" key="5">
    <source>
        <dbReference type="ARBA" id="ARBA00022927"/>
    </source>
</evidence>
<dbReference type="HOGENOM" id="CLU_006044_1_0_1"/>
<dbReference type="GO" id="GO:0000139">
    <property type="term" value="C:Golgi membrane"/>
    <property type="evidence" value="ECO:0007669"/>
    <property type="project" value="UniProtKB-SubCell"/>
</dbReference>
<feature type="region of interest" description="Disordered" evidence="9">
    <location>
        <begin position="225"/>
        <end position="246"/>
    </location>
</feature>
<evidence type="ECO:0000256" key="1">
    <source>
        <dbReference type="ARBA" id="ARBA00004395"/>
    </source>
</evidence>
<comment type="subcellular location">
    <subcellularLocation>
        <location evidence="1">Golgi apparatus membrane</location>
        <topology evidence="1">Peripheral membrane protein</topology>
    </subcellularLocation>
</comment>
<dbReference type="OMA" id="IPQLSVW"/>
<evidence type="ECO:0000256" key="9">
    <source>
        <dbReference type="SAM" id="MobiDB-lite"/>
    </source>
</evidence>
<reference evidence="10 12" key="2">
    <citation type="journal article" date="2014" name="BMC Genomics">
        <title>An improved genome release (version Mt4.0) for the model legume Medicago truncatula.</title>
        <authorList>
            <person name="Tang H."/>
            <person name="Krishnakumar V."/>
            <person name="Bidwell S."/>
            <person name="Rosen B."/>
            <person name="Chan A."/>
            <person name="Zhou S."/>
            <person name="Gentzbittel L."/>
            <person name="Childs K.L."/>
            <person name="Yandell M."/>
            <person name="Gundlach H."/>
            <person name="Mayer K.F."/>
            <person name="Schwartz D.C."/>
            <person name="Town C.D."/>
        </authorList>
    </citation>
    <scope>GENOME REANNOTATION</scope>
    <source>
        <strain evidence="11 12">cv. Jemalong A17</strain>
    </source>
</reference>
<dbReference type="EMBL" id="CM001222">
    <property type="protein sequence ID" value="AES74415.1"/>
    <property type="molecule type" value="Genomic_DNA"/>
</dbReference>
<keyword evidence="7" id="KW-0472">Membrane</keyword>
<proteinExistence type="inferred from homology"/>
<comment type="similarity">
    <text evidence="2">Belongs to the COG7 family.</text>
</comment>
<evidence type="ECO:0000256" key="3">
    <source>
        <dbReference type="ARBA" id="ARBA00020984"/>
    </source>
</evidence>
<dbReference type="EnsemblPlants" id="AES74415">
    <property type="protein sequence ID" value="AES74415"/>
    <property type="gene ID" value="MTR_6g005670"/>
</dbReference>
<dbReference type="GO" id="GO:0017119">
    <property type="term" value="C:Golgi transport complex"/>
    <property type="evidence" value="ECO:0000318"/>
    <property type="project" value="GO_Central"/>
</dbReference>
<evidence type="ECO:0000313" key="11">
    <source>
        <dbReference type="EnsemblPlants" id="AES74415"/>
    </source>
</evidence>
<dbReference type="GO" id="GO:0007030">
    <property type="term" value="P:Golgi organization"/>
    <property type="evidence" value="ECO:0000318"/>
    <property type="project" value="GO_Central"/>
</dbReference>
<dbReference type="PANTHER" id="PTHR21443:SF0">
    <property type="entry name" value="CONSERVED OLIGOMERIC GOLGI COMPLEX SUBUNIT 7"/>
    <property type="match status" value="1"/>
</dbReference>
<dbReference type="Proteomes" id="UP000002051">
    <property type="component" value="Chromosome 6"/>
</dbReference>
<feature type="compositionally biased region" description="Basic and acidic residues" evidence="9">
    <location>
        <begin position="225"/>
        <end position="237"/>
    </location>
</feature>
<protein>
    <recommendedName>
        <fullName evidence="3">Conserved oligomeric Golgi complex subunit 7</fullName>
    </recommendedName>
    <alternativeName>
        <fullName evidence="8">Component of oligomeric Golgi complex 7</fullName>
    </alternativeName>
</protein>
<keyword evidence="12" id="KW-1185">Reference proteome</keyword>
<gene>
    <name evidence="10" type="ordered locus">MTR_6g005670</name>
</gene>
<evidence type="ECO:0000313" key="12">
    <source>
        <dbReference type="Proteomes" id="UP000002051"/>
    </source>
</evidence>
<dbReference type="AlphaFoldDB" id="G7KHK3"/>
<evidence type="ECO:0000313" key="10">
    <source>
        <dbReference type="EMBL" id="AES74415.1"/>
    </source>
</evidence>
<dbReference type="GO" id="GO:0006890">
    <property type="term" value="P:retrograde vesicle-mediated transport, Golgi to endoplasmic reticulum"/>
    <property type="evidence" value="ECO:0000318"/>
    <property type="project" value="GO_Central"/>
</dbReference>
<organism evidence="10 12">
    <name type="scientific">Medicago truncatula</name>
    <name type="common">Barrel medic</name>
    <name type="synonym">Medicago tribuloides</name>
    <dbReference type="NCBI Taxonomy" id="3880"/>
    <lineage>
        <taxon>Eukaryota</taxon>
        <taxon>Viridiplantae</taxon>
        <taxon>Streptophyta</taxon>
        <taxon>Embryophyta</taxon>
        <taxon>Tracheophyta</taxon>
        <taxon>Spermatophyta</taxon>
        <taxon>Magnoliopsida</taxon>
        <taxon>eudicotyledons</taxon>
        <taxon>Gunneridae</taxon>
        <taxon>Pentapetalae</taxon>
        <taxon>rosids</taxon>
        <taxon>fabids</taxon>
        <taxon>Fabales</taxon>
        <taxon>Fabaceae</taxon>
        <taxon>Papilionoideae</taxon>
        <taxon>50 kb inversion clade</taxon>
        <taxon>NPAAA clade</taxon>
        <taxon>Hologalegina</taxon>
        <taxon>IRL clade</taxon>
        <taxon>Trifolieae</taxon>
        <taxon>Medicago</taxon>
    </lineage>
</organism>
<dbReference type="STRING" id="3880.G7KHK3"/>
<keyword evidence="5" id="KW-0653">Protein transport</keyword>
<reference evidence="10 12" key="1">
    <citation type="journal article" date="2011" name="Nature">
        <title>The Medicago genome provides insight into the evolution of rhizobial symbioses.</title>
        <authorList>
            <person name="Young N.D."/>
            <person name="Debelle F."/>
            <person name="Oldroyd G.E."/>
            <person name="Geurts R."/>
            <person name="Cannon S.B."/>
            <person name="Udvardi M.K."/>
            <person name="Benedito V.A."/>
            <person name="Mayer K.F."/>
            <person name="Gouzy J."/>
            <person name="Schoof H."/>
            <person name="Van de Peer Y."/>
            <person name="Proost S."/>
            <person name="Cook D.R."/>
            <person name="Meyers B.C."/>
            <person name="Spannagl M."/>
            <person name="Cheung F."/>
            <person name="De Mita S."/>
            <person name="Krishnakumar V."/>
            <person name="Gundlach H."/>
            <person name="Zhou S."/>
            <person name="Mudge J."/>
            <person name="Bharti A.K."/>
            <person name="Murray J.D."/>
            <person name="Naoumkina M.A."/>
            <person name="Rosen B."/>
            <person name="Silverstein K.A."/>
            <person name="Tang H."/>
            <person name="Rombauts S."/>
            <person name="Zhao P.X."/>
            <person name="Zhou P."/>
            <person name="Barbe V."/>
            <person name="Bardou P."/>
            <person name="Bechner M."/>
            <person name="Bellec A."/>
            <person name="Berger A."/>
            <person name="Berges H."/>
            <person name="Bidwell S."/>
            <person name="Bisseling T."/>
            <person name="Choisne N."/>
            <person name="Couloux A."/>
            <person name="Denny R."/>
            <person name="Deshpande S."/>
            <person name="Dai X."/>
            <person name="Doyle J.J."/>
            <person name="Dudez A.M."/>
            <person name="Farmer A.D."/>
            <person name="Fouteau S."/>
            <person name="Franken C."/>
            <person name="Gibelin C."/>
            <person name="Gish J."/>
            <person name="Goldstein S."/>
            <person name="Gonzalez A.J."/>
            <person name="Green P.J."/>
            <person name="Hallab A."/>
            <person name="Hartog M."/>
            <person name="Hua A."/>
            <person name="Humphray S.J."/>
            <person name="Jeong D.H."/>
            <person name="Jing Y."/>
            <person name="Jocker A."/>
            <person name="Kenton S.M."/>
            <person name="Kim D.J."/>
            <person name="Klee K."/>
            <person name="Lai H."/>
            <person name="Lang C."/>
            <person name="Lin S."/>
            <person name="Macmil S.L."/>
            <person name="Magdelenat G."/>
            <person name="Matthews L."/>
            <person name="McCorrison J."/>
            <person name="Monaghan E.L."/>
            <person name="Mun J.H."/>
            <person name="Najar F.Z."/>
            <person name="Nicholson C."/>
            <person name="Noirot C."/>
            <person name="O'Bleness M."/>
            <person name="Paule C.R."/>
            <person name="Poulain J."/>
            <person name="Prion F."/>
            <person name="Qin B."/>
            <person name="Qu C."/>
            <person name="Retzel E.F."/>
            <person name="Riddle C."/>
            <person name="Sallet E."/>
            <person name="Samain S."/>
            <person name="Samson N."/>
            <person name="Sanders I."/>
            <person name="Saurat O."/>
            <person name="Scarpelli C."/>
            <person name="Schiex T."/>
            <person name="Segurens B."/>
            <person name="Severin A.J."/>
            <person name="Sherrier D.J."/>
            <person name="Shi R."/>
            <person name="Sims S."/>
            <person name="Singer S.R."/>
            <person name="Sinharoy S."/>
            <person name="Sterck L."/>
            <person name="Viollet A."/>
            <person name="Wang B.B."/>
            <person name="Wang K."/>
            <person name="Wang M."/>
            <person name="Wang X."/>
            <person name="Warfsmann J."/>
            <person name="Weissenbach J."/>
            <person name="White D.D."/>
            <person name="White J.D."/>
            <person name="Wiley G.B."/>
            <person name="Wincker P."/>
            <person name="Xing Y."/>
            <person name="Yang L."/>
            <person name="Yao Z."/>
            <person name="Ying F."/>
            <person name="Zhai J."/>
            <person name="Zhou L."/>
            <person name="Zuber A."/>
            <person name="Denarie J."/>
            <person name="Dixon R.A."/>
            <person name="May G.D."/>
            <person name="Schwartz D.C."/>
            <person name="Rogers J."/>
            <person name="Quetier F."/>
            <person name="Town C.D."/>
            <person name="Roe B.A."/>
        </authorList>
    </citation>
    <scope>NUCLEOTIDE SEQUENCE [LARGE SCALE GENOMIC DNA]</scope>
    <source>
        <strain evidence="10">A17</strain>
        <strain evidence="11 12">cv. Jemalong A17</strain>
    </source>
</reference>
<name>G7KHK3_MEDTR</name>
<dbReference type="InterPro" id="IPR019335">
    <property type="entry name" value="COG7"/>
</dbReference>
<evidence type="ECO:0000256" key="4">
    <source>
        <dbReference type="ARBA" id="ARBA00022448"/>
    </source>
</evidence>
<evidence type="ECO:0000256" key="8">
    <source>
        <dbReference type="ARBA" id="ARBA00031345"/>
    </source>
</evidence>